<name>A0A644V8D6_9ZZZZ</name>
<evidence type="ECO:0000256" key="1">
    <source>
        <dbReference type="SAM" id="Coils"/>
    </source>
</evidence>
<gene>
    <name evidence="2" type="ORF">SDC9_33610</name>
</gene>
<proteinExistence type="predicted"/>
<keyword evidence="1" id="KW-0175">Coiled coil</keyword>
<evidence type="ECO:0000313" key="2">
    <source>
        <dbReference type="EMBL" id="MPL87609.1"/>
    </source>
</evidence>
<protein>
    <submittedName>
        <fullName evidence="2">Uncharacterized protein</fullName>
    </submittedName>
</protein>
<accession>A0A644V8D6</accession>
<sequence length="77" mass="8824">MLQGHELIDAKRKLEEANKRAEELLTGLTGDNMVQRLNERNAVMLRVASLKRRIEGTTDETTKPMDYKVTPVCRINI</sequence>
<organism evidence="2">
    <name type="scientific">bioreactor metagenome</name>
    <dbReference type="NCBI Taxonomy" id="1076179"/>
    <lineage>
        <taxon>unclassified sequences</taxon>
        <taxon>metagenomes</taxon>
        <taxon>ecological metagenomes</taxon>
    </lineage>
</organism>
<dbReference type="AlphaFoldDB" id="A0A644V8D6"/>
<reference evidence="2" key="1">
    <citation type="submission" date="2019-08" db="EMBL/GenBank/DDBJ databases">
        <authorList>
            <person name="Kucharzyk K."/>
            <person name="Murdoch R.W."/>
            <person name="Higgins S."/>
            <person name="Loffler F."/>
        </authorList>
    </citation>
    <scope>NUCLEOTIDE SEQUENCE</scope>
</reference>
<dbReference type="EMBL" id="VSSQ01000241">
    <property type="protein sequence ID" value="MPL87609.1"/>
    <property type="molecule type" value="Genomic_DNA"/>
</dbReference>
<feature type="coiled-coil region" evidence="1">
    <location>
        <begin position="4"/>
        <end position="31"/>
    </location>
</feature>
<comment type="caution">
    <text evidence="2">The sequence shown here is derived from an EMBL/GenBank/DDBJ whole genome shotgun (WGS) entry which is preliminary data.</text>
</comment>